<accession>A0A1H6EEV2</accession>
<keyword evidence="2" id="KW-1185">Reference proteome</keyword>
<protein>
    <submittedName>
        <fullName evidence="1">Uncharacterized protein</fullName>
    </submittedName>
</protein>
<dbReference type="Proteomes" id="UP000236732">
    <property type="component" value="Unassembled WGS sequence"/>
</dbReference>
<evidence type="ECO:0000313" key="2">
    <source>
        <dbReference type="Proteomes" id="UP000236732"/>
    </source>
</evidence>
<dbReference type="EMBL" id="FNVT01000009">
    <property type="protein sequence ID" value="SEG96310.1"/>
    <property type="molecule type" value="Genomic_DNA"/>
</dbReference>
<reference evidence="1 2" key="1">
    <citation type="submission" date="2016-10" db="EMBL/GenBank/DDBJ databases">
        <authorList>
            <person name="de Groot N.N."/>
        </authorList>
    </citation>
    <scope>NUCLEOTIDE SEQUENCE [LARGE SCALE GENOMIC DNA]</scope>
    <source>
        <strain evidence="1 2">CGMCC 4.7037</strain>
    </source>
</reference>
<dbReference type="AlphaFoldDB" id="A0A1H6EEV2"/>
<proteinExistence type="predicted"/>
<evidence type="ECO:0000313" key="1">
    <source>
        <dbReference type="EMBL" id="SEG96310.1"/>
    </source>
</evidence>
<sequence>MAVAGLVVARLFRPDVSASRAIVFTGATRNSLVVAGAD</sequence>
<name>A0A1H6EEV2_9ACTN</name>
<organism evidence="1 2">
    <name type="scientific">Nonomuraea solani</name>
    <dbReference type="NCBI Taxonomy" id="1144553"/>
    <lineage>
        <taxon>Bacteria</taxon>
        <taxon>Bacillati</taxon>
        <taxon>Actinomycetota</taxon>
        <taxon>Actinomycetes</taxon>
        <taxon>Streptosporangiales</taxon>
        <taxon>Streptosporangiaceae</taxon>
        <taxon>Nonomuraea</taxon>
    </lineage>
</organism>
<gene>
    <name evidence="1" type="ORF">SAMN05444920_109343</name>
</gene>